<protein>
    <submittedName>
        <fullName evidence="2">Uncharacterized protein</fullName>
    </submittedName>
</protein>
<feature type="region of interest" description="Disordered" evidence="1">
    <location>
        <begin position="102"/>
        <end position="135"/>
    </location>
</feature>
<dbReference type="RefSeq" id="WP_131097058.1">
    <property type="nucleotide sequence ID" value="NZ_CP036455.1"/>
</dbReference>
<keyword evidence="3" id="KW-1185">Reference proteome</keyword>
<evidence type="ECO:0000313" key="2">
    <source>
        <dbReference type="EMBL" id="QBI52516.1"/>
    </source>
</evidence>
<evidence type="ECO:0000256" key="1">
    <source>
        <dbReference type="SAM" id="MobiDB-lite"/>
    </source>
</evidence>
<accession>A0A4P6PWB7</accession>
<gene>
    <name evidence="2" type="ORF">EKD16_03525</name>
</gene>
<proteinExistence type="predicted"/>
<organism evidence="2 3">
    <name type="scientific">Streptomonospora litoralis</name>
    <dbReference type="NCBI Taxonomy" id="2498135"/>
    <lineage>
        <taxon>Bacteria</taxon>
        <taxon>Bacillati</taxon>
        <taxon>Actinomycetota</taxon>
        <taxon>Actinomycetes</taxon>
        <taxon>Streptosporangiales</taxon>
        <taxon>Nocardiopsidaceae</taxon>
        <taxon>Streptomonospora</taxon>
    </lineage>
</organism>
<dbReference type="EMBL" id="CP036455">
    <property type="protein sequence ID" value="QBI52516.1"/>
    <property type="molecule type" value="Genomic_DNA"/>
</dbReference>
<name>A0A4P6PWB7_9ACTN</name>
<sequence length="135" mass="13944">MHEQIAALSASASTALVHAMTADGFDALRDRLAELLGRGDRDGGRRAAGELERSCGAIAAAPDTDKPAARAGAEALWRERLRRWLEDNPALAGDLQSLLAESAVGGDGRSPVGGPAFPDLAQTGGADARVDRLTS</sequence>
<dbReference type="AlphaFoldDB" id="A0A4P6PWB7"/>
<dbReference type="KEGG" id="strr:EKD16_03525"/>
<dbReference type="Proteomes" id="UP000292235">
    <property type="component" value="Chromosome"/>
</dbReference>
<evidence type="ECO:0000313" key="3">
    <source>
        <dbReference type="Proteomes" id="UP000292235"/>
    </source>
</evidence>
<reference evidence="2 3" key="1">
    <citation type="submission" date="2019-02" db="EMBL/GenBank/DDBJ databases">
        <authorList>
            <person name="Khodamoradi S."/>
            <person name="Hahnke R.L."/>
            <person name="Kaempfer P."/>
            <person name="Schumann P."/>
            <person name="Rohde M."/>
            <person name="Steinert M."/>
            <person name="Luzhetskyy A."/>
            <person name="Wink J."/>
            <person name="Ruckert C."/>
        </authorList>
    </citation>
    <scope>NUCLEOTIDE SEQUENCE [LARGE SCALE GENOMIC DNA]</scope>
    <source>
        <strain evidence="2 3">M2</strain>
    </source>
</reference>